<organism evidence="1 2">
    <name type="scientific">Vibrio mytili</name>
    <dbReference type="NCBI Taxonomy" id="50718"/>
    <lineage>
        <taxon>Bacteria</taxon>
        <taxon>Pseudomonadati</taxon>
        <taxon>Pseudomonadota</taxon>
        <taxon>Gammaproteobacteria</taxon>
        <taxon>Vibrionales</taxon>
        <taxon>Vibrionaceae</taxon>
        <taxon>Vibrio</taxon>
    </lineage>
</organism>
<name>A0A0C3I643_9VIBR</name>
<dbReference type="RefSeq" id="WP_041155839.1">
    <property type="nucleotide sequence ID" value="NZ_CBCRVP010000002.1"/>
</dbReference>
<keyword evidence="2" id="KW-1185">Reference proteome</keyword>
<dbReference type="EMBL" id="JXOK01000049">
    <property type="protein sequence ID" value="KIN10495.1"/>
    <property type="molecule type" value="Genomic_DNA"/>
</dbReference>
<gene>
    <name evidence="1" type="ORF">SU60_12755</name>
</gene>
<sequence length="62" mass="7153">MSKMTYLHQNYYSCAYIIKKPTTKMKEFLKSLKGAEANMRLKAQPDTSKKAFCQPPHLSILV</sequence>
<accession>A0A0C3I643</accession>
<proteinExistence type="predicted"/>
<comment type="caution">
    <text evidence="1">The sequence shown here is derived from an EMBL/GenBank/DDBJ whole genome shotgun (WGS) entry which is preliminary data.</text>
</comment>
<dbReference type="Proteomes" id="UP000031977">
    <property type="component" value="Unassembled WGS sequence"/>
</dbReference>
<evidence type="ECO:0000313" key="2">
    <source>
        <dbReference type="Proteomes" id="UP000031977"/>
    </source>
</evidence>
<reference evidence="1 2" key="1">
    <citation type="submission" date="2015-01" db="EMBL/GenBank/DDBJ databases">
        <title>Draft genome of Vibrio mytili type strain CAIM 528.</title>
        <authorList>
            <person name="Gonzalez-Castillo A."/>
            <person name="Gomez-Gil B."/>
            <person name="Enciso-Ibarra J."/>
        </authorList>
    </citation>
    <scope>NUCLEOTIDE SEQUENCE [LARGE SCALE GENOMIC DNA]</scope>
    <source>
        <strain evidence="1 2">CAIM 528</strain>
    </source>
</reference>
<dbReference type="AlphaFoldDB" id="A0A0C3I643"/>
<protein>
    <submittedName>
        <fullName evidence="1">Uncharacterized protein</fullName>
    </submittedName>
</protein>
<evidence type="ECO:0000313" key="1">
    <source>
        <dbReference type="EMBL" id="KIN10495.1"/>
    </source>
</evidence>